<evidence type="ECO:0000313" key="19">
    <source>
        <dbReference type="EMBL" id="PKR89881.1"/>
    </source>
</evidence>
<dbReference type="InterPro" id="IPR045187">
    <property type="entry name" value="CcO_II"/>
</dbReference>
<comment type="similarity">
    <text evidence="2 14">Belongs to the cytochrome c oxidase subunit 2 family.</text>
</comment>
<keyword evidence="9 16" id="KW-1133">Transmembrane helix</keyword>
<evidence type="ECO:0000256" key="11">
    <source>
        <dbReference type="ARBA" id="ARBA00023136"/>
    </source>
</evidence>
<dbReference type="GO" id="GO:0004129">
    <property type="term" value="F:cytochrome-c oxidase activity"/>
    <property type="evidence" value="ECO:0007669"/>
    <property type="project" value="UniProtKB-UniRule"/>
</dbReference>
<dbReference type="Pfam" id="PF06481">
    <property type="entry name" value="COX_ARM"/>
    <property type="match status" value="1"/>
</dbReference>
<protein>
    <recommendedName>
        <fullName evidence="14">Ubiquinol oxidase subunit 2</fullName>
    </recommendedName>
</protein>
<dbReference type="NCBIfam" id="TIGR01433">
    <property type="entry name" value="CyoA"/>
    <property type="match status" value="1"/>
</dbReference>
<dbReference type="PROSITE" id="PS50999">
    <property type="entry name" value="COX2_TM"/>
    <property type="match status" value="1"/>
</dbReference>
<evidence type="ECO:0000256" key="9">
    <source>
        <dbReference type="ARBA" id="ARBA00022989"/>
    </source>
</evidence>
<dbReference type="OrthoDB" id="9783445at2"/>
<evidence type="ECO:0000256" key="4">
    <source>
        <dbReference type="ARBA" id="ARBA00022475"/>
    </source>
</evidence>
<evidence type="ECO:0000256" key="3">
    <source>
        <dbReference type="ARBA" id="ARBA00022448"/>
    </source>
</evidence>
<dbReference type="InterPro" id="IPR002429">
    <property type="entry name" value="CcO_II-like_C"/>
</dbReference>
<keyword evidence="20" id="KW-1185">Reference proteome</keyword>
<evidence type="ECO:0000256" key="1">
    <source>
        <dbReference type="ARBA" id="ARBA00004651"/>
    </source>
</evidence>
<evidence type="ECO:0000256" key="16">
    <source>
        <dbReference type="SAM" id="Phobius"/>
    </source>
</evidence>
<feature type="domain" description="Cytochrome oxidase subunit II copper A binding" evidence="17">
    <location>
        <begin position="117"/>
        <end position="229"/>
    </location>
</feature>
<evidence type="ECO:0000256" key="6">
    <source>
        <dbReference type="ARBA" id="ARBA00022692"/>
    </source>
</evidence>
<proteinExistence type="inferred from homology"/>
<comment type="caution">
    <text evidence="19">The sequence shown here is derived from an EMBL/GenBank/DDBJ whole genome shotgun (WGS) entry which is preliminary data.</text>
</comment>
<dbReference type="PROSITE" id="PS50857">
    <property type="entry name" value="COX2_CUA"/>
    <property type="match status" value="1"/>
</dbReference>
<dbReference type="AlphaFoldDB" id="A0A2N3LZ26"/>
<dbReference type="InterPro" id="IPR036257">
    <property type="entry name" value="Cyt_c_oxidase_su2_TM_sf"/>
</dbReference>
<evidence type="ECO:0000256" key="8">
    <source>
        <dbReference type="ARBA" id="ARBA00022982"/>
    </source>
</evidence>
<dbReference type="Pfam" id="PF00116">
    <property type="entry name" value="COX2"/>
    <property type="match status" value="1"/>
</dbReference>
<sequence>MRPALIVLGTGLLLAACSSVILEPAGPIAAKEKQLILISTALMLLVVLPVIILTLFFAIWYRASNTRAHAMPNWAHSNAIEVVVWTVPALIVLALGWLAWTTTHALDPYRPLEETGKPTLEIDVVALDWKWLFIYPEQNIASVNEVAFPIDRPVHFEITSDTVMNSFFIPGLAGQMYAMAGMRTELSLIANRPGTFGGLSANYSGAGFSGMRFTALATSDEEFDAWTRKVAAAGRPLDETAYAELAKTRENSPVVYYAPGDPNLLVNLIKKYRHTPPPEPTGDKGADQVSETPPAAHADH</sequence>
<name>A0A2N3LZ26_9HYPH</name>
<feature type="domain" description="Cytochrome oxidase subunit II transmembrane region profile" evidence="18">
    <location>
        <begin position="13"/>
        <end position="110"/>
    </location>
</feature>
<evidence type="ECO:0000256" key="12">
    <source>
        <dbReference type="ARBA" id="ARBA00023139"/>
    </source>
</evidence>
<dbReference type="InterPro" id="IPR006333">
    <property type="entry name" value="Cyt_o_ubiquinol_oxidase_su2"/>
</dbReference>
<evidence type="ECO:0000256" key="13">
    <source>
        <dbReference type="ARBA" id="ARBA00023288"/>
    </source>
</evidence>
<keyword evidence="8 14" id="KW-0249">Electron transport</keyword>
<dbReference type="InterPro" id="IPR010514">
    <property type="entry name" value="COX_ARM"/>
</dbReference>
<dbReference type="GO" id="GO:0005886">
    <property type="term" value="C:plasma membrane"/>
    <property type="evidence" value="ECO:0007669"/>
    <property type="project" value="UniProtKB-SubCell"/>
</dbReference>
<dbReference type="InterPro" id="IPR034227">
    <property type="entry name" value="CuRO_UO_II"/>
</dbReference>
<keyword evidence="6 16" id="KW-0812">Transmembrane</keyword>
<feature type="transmembrane region" description="Helical" evidence="16">
    <location>
        <begin position="82"/>
        <end position="100"/>
    </location>
</feature>
<dbReference type="CDD" id="cd04212">
    <property type="entry name" value="CuRO_UO_II"/>
    <property type="match status" value="1"/>
</dbReference>
<dbReference type="PANTHER" id="PTHR22888">
    <property type="entry name" value="CYTOCHROME C OXIDASE, SUBUNIT II"/>
    <property type="match status" value="1"/>
</dbReference>
<gene>
    <name evidence="19" type="primary">cyoA</name>
    <name evidence="19" type="ORF">CXZ10_08215</name>
</gene>
<organism evidence="19 20">
    <name type="scientific">Pleomorphomonas diazotrophica</name>
    <dbReference type="NCBI Taxonomy" id="1166257"/>
    <lineage>
        <taxon>Bacteria</taxon>
        <taxon>Pseudomonadati</taxon>
        <taxon>Pseudomonadota</taxon>
        <taxon>Alphaproteobacteria</taxon>
        <taxon>Hyphomicrobiales</taxon>
        <taxon>Pleomorphomonadaceae</taxon>
        <taxon>Pleomorphomonas</taxon>
    </lineage>
</organism>
<keyword evidence="4 14" id="KW-1003">Cell membrane</keyword>
<dbReference type="Proteomes" id="UP000233491">
    <property type="component" value="Unassembled WGS sequence"/>
</dbReference>
<reference evidence="19 20" key="1">
    <citation type="submission" date="2017-12" db="EMBL/GenBank/DDBJ databases">
        <title>Anaerobic carbon monoxide metabolism by Pleomorphomonas carboxyditropha sp. nov., a new mesophilic hydrogenogenic carboxidotroph.</title>
        <authorList>
            <person name="Esquivel-Elizondo S."/>
            <person name="Krajmalnik-Brown R."/>
        </authorList>
    </citation>
    <scope>NUCLEOTIDE SEQUENCE [LARGE SCALE GENOMIC DNA]</scope>
    <source>
        <strain evidence="19 20">R5-392</strain>
    </source>
</reference>
<evidence type="ECO:0000259" key="18">
    <source>
        <dbReference type="PROSITE" id="PS50999"/>
    </source>
</evidence>
<evidence type="ECO:0000256" key="5">
    <source>
        <dbReference type="ARBA" id="ARBA00022660"/>
    </source>
</evidence>
<keyword evidence="12" id="KW-0564">Palmitate</keyword>
<keyword evidence="3 14" id="KW-0813">Transport</keyword>
<comment type="subcellular location">
    <subcellularLocation>
        <location evidence="1">Cell membrane</location>
        <topology evidence="1">Multi-pass membrane protein</topology>
    </subcellularLocation>
</comment>
<dbReference type="InterPro" id="IPR008972">
    <property type="entry name" value="Cupredoxin"/>
</dbReference>
<feature type="transmembrane region" description="Helical" evidence="16">
    <location>
        <begin position="35"/>
        <end position="61"/>
    </location>
</feature>
<evidence type="ECO:0000256" key="10">
    <source>
        <dbReference type="ARBA" id="ARBA00023002"/>
    </source>
</evidence>
<dbReference type="EMBL" id="PJNW01000004">
    <property type="protein sequence ID" value="PKR89881.1"/>
    <property type="molecule type" value="Genomic_DNA"/>
</dbReference>
<keyword evidence="7" id="KW-0732">Signal</keyword>
<dbReference type="GO" id="GO:0009486">
    <property type="term" value="F:cytochrome bo3 ubiquinol oxidase activity"/>
    <property type="evidence" value="ECO:0007669"/>
    <property type="project" value="InterPro"/>
</dbReference>
<evidence type="ECO:0000256" key="14">
    <source>
        <dbReference type="PIRNR" id="PIRNR000292"/>
    </source>
</evidence>
<evidence type="ECO:0000256" key="7">
    <source>
        <dbReference type="ARBA" id="ARBA00022729"/>
    </source>
</evidence>
<evidence type="ECO:0000259" key="17">
    <source>
        <dbReference type="PROSITE" id="PS50857"/>
    </source>
</evidence>
<accession>A0A2N3LZ26</accession>
<dbReference type="GO" id="GO:0005507">
    <property type="term" value="F:copper ion binding"/>
    <property type="evidence" value="ECO:0007669"/>
    <property type="project" value="InterPro"/>
</dbReference>
<dbReference type="SUPFAM" id="SSF49503">
    <property type="entry name" value="Cupredoxins"/>
    <property type="match status" value="1"/>
</dbReference>
<dbReference type="InterPro" id="IPR011759">
    <property type="entry name" value="Cyt_c_oxidase_su2_TM_dom"/>
</dbReference>
<dbReference type="PIRSF" id="PIRSF000292">
    <property type="entry name" value="Ubi_od_II"/>
    <property type="match status" value="1"/>
</dbReference>
<evidence type="ECO:0000256" key="15">
    <source>
        <dbReference type="SAM" id="MobiDB-lite"/>
    </source>
</evidence>
<dbReference type="PROSITE" id="PS51257">
    <property type="entry name" value="PROKAR_LIPOPROTEIN"/>
    <property type="match status" value="1"/>
</dbReference>
<dbReference type="Gene3D" id="1.10.287.90">
    <property type="match status" value="1"/>
</dbReference>
<keyword evidence="13" id="KW-0449">Lipoprotein</keyword>
<dbReference type="Gene3D" id="2.60.40.420">
    <property type="entry name" value="Cupredoxins - blue copper proteins"/>
    <property type="match status" value="1"/>
</dbReference>
<dbReference type="GO" id="GO:0042773">
    <property type="term" value="P:ATP synthesis coupled electron transport"/>
    <property type="evidence" value="ECO:0007669"/>
    <property type="project" value="TreeGrafter"/>
</dbReference>
<dbReference type="SUPFAM" id="SSF81464">
    <property type="entry name" value="Cytochrome c oxidase subunit II-like, transmembrane region"/>
    <property type="match status" value="1"/>
</dbReference>
<keyword evidence="11 14" id="KW-0472">Membrane</keyword>
<evidence type="ECO:0000256" key="2">
    <source>
        <dbReference type="ARBA" id="ARBA00007866"/>
    </source>
</evidence>
<evidence type="ECO:0000313" key="20">
    <source>
        <dbReference type="Proteomes" id="UP000233491"/>
    </source>
</evidence>
<keyword evidence="5 14" id="KW-0679">Respiratory chain</keyword>
<dbReference type="PANTHER" id="PTHR22888:SF18">
    <property type="entry name" value="CYTOCHROME BO(3) UBIQUINOL OXIDASE SUBUNIT 2"/>
    <property type="match status" value="1"/>
</dbReference>
<dbReference type="GO" id="GO:0016682">
    <property type="term" value="F:oxidoreductase activity, acting on diphenols and related substances as donors, oxygen as acceptor"/>
    <property type="evidence" value="ECO:0007669"/>
    <property type="project" value="InterPro"/>
</dbReference>
<feature type="region of interest" description="Disordered" evidence="15">
    <location>
        <begin position="272"/>
        <end position="300"/>
    </location>
</feature>
<keyword evidence="10 14" id="KW-0560">Oxidoreductase</keyword>